<dbReference type="AlphaFoldDB" id="A0A815M551"/>
<feature type="compositionally biased region" description="Polar residues" evidence="1">
    <location>
        <begin position="254"/>
        <end position="283"/>
    </location>
</feature>
<proteinExistence type="predicted"/>
<reference evidence="2" key="1">
    <citation type="submission" date="2021-02" db="EMBL/GenBank/DDBJ databases">
        <authorList>
            <person name="Nowell W R."/>
        </authorList>
    </citation>
    <scope>NUCLEOTIDE SEQUENCE</scope>
</reference>
<dbReference type="OrthoDB" id="10025649at2759"/>
<comment type="caution">
    <text evidence="2">The sequence shown here is derived from an EMBL/GenBank/DDBJ whole genome shotgun (WGS) entry which is preliminary data.</text>
</comment>
<keyword evidence="4" id="KW-1185">Reference proteome</keyword>
<sequence length="296" mass="33261">MSSSNSTTLNTSTTSNNPSMPRTRGTFILTVTTIDDATKDVERITENIKISVIELMKLAAAEATAQPSNIVEIYVCDQELVICLLISCAAGEVATAENFNRIRNIEFRTSTSVNILDCIPTFLDKIIARQSAYYRDVFILYDDSNTYSIKTSFQESTDRRLREMPNVNFQWIVSSDQLSSEKISDTFLGIFPVYFLRTAYDSDGIRRLITLVYESRPLPSHIEKVTTVSTIASNEMVNTPVSTRTNLRYEKRNNTTSEVSEQKATAAVNQSNSRNNQRAGTSQNINKLFEFSPSCK</sequence>
<dbReference type="Proteomes" id="UP000663877">
    <property type="component" value="Unassembled WGS sequence"/>
</dbReference>
<evidence type="ECO:0000313" key="4">
    <source>
        <dbReference type="Proteomes" id="UP000663832"/>
    </source>
</evidence>
<organism evidence="2 5">
    <name type="scientific">Adineta steineri</name>
    <dbReference type="NCBI Taxonomy" id="433720"/>
    <lineage>
        <taxon>Eukaryota</taxon>
        <taxon>Metazoa</taxon>
        <taxon>Spiralia</taxon>
        <taxon>Gnathifera</taxon>
        <taxon>Rotifera</taxon>
        <taxon>Eurotatoria</taxon>
        <taxon>Bdelloidea</taxon>
        <taxon>Adinetida</taxon>
        <taxon>Adinetidae</taxon>
        <taxon>Adineta</taxon>
    </lineage>
</organism>
<protein>
    <submittedName>
        <fullName evidence="2">Uncharacterized protein</fullName>
    </submittedName>
</protein>
<dbReference type="Proteomes" id="UP000663832">
    <property type="component" value="Unassembled WGS sequence"/>
</dbReference>
<feature type="compositionally biased region" description="Low complexity" evidence="1">
    <location>
        <begin position="1"/>
        <end position="19"/>
    </location>
</feature>
<accession>A0A815M551</accession>
<feature type="region of interest" description="Disordered" evidence="1">
    <location>
        <begin position="1"/>
        <end position="23"/>
    </location>
</feature>
<name>A0A815M551_9BILA</name>
<evidence type="ECO:0000256" key="1">
    <source>
        <dbReference type="SAM" id="MobiDB-lite"/>
    </source>
</evidence>
<dbReference type="EMBL" id="CAJNOI010001465">
    <property type="protein sequence ID" value="CAF1415747.1"/>
    <property type="molecule type" value="Genomic_DNA"/>
</dbReference>
<feature type="region of interest" description="Disordered" evidence="1">
    <location>
        <begin position="252"/>
        <end position="283"/>
    </location>
</feature>
<evidence type="ECO:0000313" key="3">
    <source>
        <dbReference type="EMBL" id="CAF1619037.1"/>
    </source>
</evidence>
<evidence type="ECO:0000313" key="5">
    <source>
        <dbReference type="Proteomes" id="UP000663877"/>
    </source>
</evidence>
<evidence type="ECO:0000313" key="2">
    <source>
        <dbReference type="EMBL" id="CAF1415747.1"/>
    </source>
</evidence>
<gene>
    <name evidence="2" type="ORF">BJG266_LOCUS38478</name>
    <name evidence="3" type="ORF">QVE165_LOCUS55349</name>
</gene>
<dbReference type="EMBL" id="CAJNOM010001788">
    <property type="protein sequence ID" value="CAF1619037.1"/>
    <property type="molecule type" value="Genomic_DNA"/>
</dbReference>